<evidence type="ECO:0000256" key="4">
    <source>
        <dbReference type="ARBA" id="ARBA00022490"/>
    </source>
</evidence>
<evidence type="ECO:0000256" key="3">
    <source>
        <dbReference type="ARBA" id="ARBA00018111"/>
    </source>
</evidence>
<dbReference type="EMBL" id="JAERQJ010000001">
    <property type="protein sequence ID" value="MBL0681926.1"/>
    <property type="molecule type" value="Genomic_DNA"/>
</dbReference>
<dbReference type="InterPro" id="IPR003783">
    <property type="entry name" value="Regulatory_RecX"/>
</dbReference>
<dbReference type="Proteomes" id="UP000651057">
    <property type="component" value="Unassembled WGS sequence"/>
</dbReference>
<feature type="domain" description="RecX third three-helical" evidence="7">
    <location>
        <begin position="110"/>
        <end position="152"/>
    </location>
</feature>
<evidence type="ECO:0000313" key="9">
    <source>
        <dbReference type="Proteomes" id="UP000651057"/>
    </source>
</evidence>
<dbReference type="HAMAP" id="MF_01114">
    <property type="entry name" value="RecX"/>
    <property type="match status" value="1"/>
</dbReference>
<evidence type="ECO:0000256" key="5">
    <source>
        <dbReference type="HAMAP-Rule" id="MF_01114"/>
    </source>
</evidence>
<comment type="subcellular location">
    <subcellularLocation>
        <location evidence="1 5">Cytoplasm</location>
    </subcellularLocation>
</comment>
<dbReference type="PANTHER" id="PTHR33602">
    <property type="entry name" value="REGULATORY PROTEIN RECX FAMILY PROTEIN"/>
    <property type="match status" value="1"/>
</dbReference>
<evidence type="ECO:0000256" key="2">
    <source>
        <dbReference type="ARBA" id="ARBA00009695"/>
    </source>
</evidence>
<comment type="caution">
    <text evidence="8">The sequence shown here is derived from an EMBL/GenBank/DDBJ whole genome shotgun (WGS) entry which is preliminary data.</text>
</comment>
<name>A0A937D9S9_9FLAO</name>
<feature type="domain" description="RecX second three-helical" evidence="6">
    <location>
        <begin position="60"/>
        <end position="101"/>
    </location>
</feature>
<reference evidence="8" key="1">
    <citation type="submission" date="2021-01" db="EMBL/GenBank/DDBJ databases">
        <authorList>
            <person name="Zhong Y.L."/>
        </authorList>
    </citation>
    <scope>NUCLEOTIDE SEQUENCE</scope>
    <source>
        <strain evidence="8">KCTC 23302</strain>
    </source>
</reference>
<evidence type="ECO:0000259" key="6">
    <source>
        <dbReference type="Pfam" id="PF02631"/>
    </source>
</evidence>
<keyword evidence="4 5" id="KW-0963">Cytoplasm</keyword>
<dbReference type="RefSeq" id="WP_201915917.1">
    <property type="nucleotide sequence ID" value="NZ_BAABAX010000001.1"/>
</dbReference>
<dbReference type="GO" id="GO:0005737">
    <property type="term" value="C:cytoplasm"/>
    <property type="evidence" value="ECO:0007669"/>
    <property type="project" value="UniProtKB-SubCell"/>
</dbReference>
<dbReference type="GO" id="GO:0006282">
    <property type="term" value="P:regulation of DNA repair"/>
    <property type="evidence" value="ECO:0007669"/>
    <property type="project" value="UniProtKB-UniRule"/>
</dbReference>
<evidence type="ECO:0000313" key="8">
    <source>
        <dbReference type="EMBL" id="MBL0681926.1"/>
    </source>
</evidence>
<accession>A0A937D9S9</accession>
<evidence type="ECO:0000259" key="7">
    <source>
        <dbReference type="Pfam" id="PF21981"/>
    </source>
</evidence>
<keyword evidence="9" id="KW-1185">Reference proteome</keyword>
<protein>
    <recommendedName>
        <fullName evidence="3 5">Regulatory protein RecX</fullName>
    </recommendedName>
</protein>
<dbReference type="Pfam" id="PF02631">
    <property type="entry name" value="RecX_HTH2"/>
    <property type="match status" value="1"/>
</dbReference>
<proteinExistence type="inferred from homology"/>
<dbReference type="InterPro" id="IPR036388">
    <property type="entry name" value="WH-like_DNA-bd_sf"/>
</dbReference>
<dbReference type="Pfam" id="PF21981">
    <property type="entry name" value="RecX_HTH3"/>
    <property type="match status" value="1"/>
</dbReference>
<gene>
    <name evidence="5" type="primary">recX</name>
    <name evidence="8" type="ORF">JJQ60_00215</name>
</gene>
<comment type="similarity">
    <text evidence="2 5">Belongs to the RecX family.</text>
</comment>
<dbReference type="InterPro" id="IPR053925">
    <property type="entry name" value="RecX_HTH_3rd"/>
</dbReference>
<dbReference type="AlphaFoldDB" id="A0A937D9S9"/>
<organism evidence="8 9">
    <name type="scientific">Aquimarina mytili</name>
    <dbReference type="NCBI Taxonomy" id="874423"/>
    <lineage>
        <taxon>Bacteria</taxon>
        <taxon>Pseudomonadati</taxon>
        <taxon>Bacteroidota</taxon>
        <taxon>Flavobacteriia</taxon>
        <taxon>Flavobacteriales</taxon>
        <taxon>Flavobacteriaceae</taxon>
        <taxon>Aquimarina</taxon>
    </lineage>
</organism>
<dbReference type="InterPro" id="IPR053924">
    <property type="entry name" value="RecX_HTH_2nd"/>
</dbReference>
<comment type="function">
    <text evidence="5">Modulates RecA activity.</text>
</comment>
<dbReference type="Gene3D" id="1.10.10.10">
    <property type="entry name" value="Winged helix-like DNA-binding domain superfamily/Winged helix DNA-binding domain"/>
    <property type="match status" value="2"/>
</dbReference>
<dbReference type="PANTHER" id="PTHR33602:SF1">
    <property type="entry name" value="REGULATORY PROTEIN RECX FAMILY PROTEIN"/>
    <property type="match status" value="1"/>
</dbReference>
<evidence type="ECO:0000256" key="1">
    <source>
        <dbReference type="ARBA" id="ARBA00004496"/>
    </source>
</evidence>
<sequence length="160" mass="19422">MHTSPKQSITFTEAIKKMERYCAYQERCHKDIQDKLSTMRLIPEAREKIILHLLEHNFLNEERFAKSYARGKFSIKKWGKKRIIRELKYRGISEYNLKTALKEISEKDYLHTFHELAEKKYSTLKETDKNKKRKKLVDYLLYRGWETNLVYEKVNELIPF</sequence>